<organism evidence="2 3">
    <name type="scientific">Bordetella ansorpii</name>
    <dbReference type="NCBI Taxonomy" id="288768"/>
    <lineage>
        <taxon>Bacteria</taxon>
        <taxon>Pseudomonadati</taxon>
        <taxon>Pseudomonadota</taxon>
        <taxon>Betaproteobacteria</taxon>
        <taxon>Burkholderiales</taxon>
        <taxon>Alcaligenaceae</taxon>
        <taxon>Bordetella</taxon>
    </lineage>
</organism>
<evidence type="ECO:0000259" key="1">
    <source>
        <dbReference type="Pfam" id="PF09722"/>
    </source>
</evidence>
<protein>
    <submittedName>
        <fullName evidence="2">Uncharacterized conserved protein</fullName>
    </submittedName>
</protein>
<reference evidence="2 3" key="1">
    <citation type="submission" date="2016-03" db="EMBL/GenBank/DDBJ databases">
        <authorList>
            <consortium name="Pathogen Informatics"/>
        </authorList>
    </citation>
    <scope>NUCLEOTIDE SEQUENCE [LARGE SCALE GENOMIC DNA]</scope>
    <source>
        <strain evidence="2 3">NCTC13364</strain>
    </source>
</reference>
<feature type="domain" description="Antitoxin Xre/MbcA/ParS-like toxin-binding" evidence="1">
    <location>
        <begin position="111"/>
        <end position="160"/>
    </location>
</feature>
<evidence type="ECO:0000313" key="2">
    <source>
        <dbReference type="EMBL" id="CZZ90718.1"/>
    </source>
</evidence>
<dbReference type="Proteomes" id="UP000077037">
    <property type="component" value="Unassembled WGS sequence"/>
</dbReference>
<dbReference type="InterPro" id="IPR024467">
    <property type="entry name" value="Xre/MbcA/ParS-like_toxin-bd"/>
</dbReference>
<dbReference type="EMBL" id="FKBS01000002">
    <property type="protein sequence ID" value="CZZ90718.1"/>
    <property type="molecule type" value="Genomic_DNA"/>
</dbReference>
<dbReference type="AlphaFoldDB" id="A0A146AP96"/>
<dbReference type="OrthoDB" id="8667193at2"/>
<evidence type="ECO:0000313" key="3">
    <source>
        <dbReference type="Proteomes" id="UP000077037"/>
    </source>
</evidence>
<name>A0A146AP96_9BORD</name>
<gene>
    <name evidence="2" type="ORF">SAMEA1982600_00099</name>
</gene>
<proteinExistence type="predicted"/>
<accession>A0A146AP96</accession>
<dbReference type="Pfam" id="PF09722">
    <property type="entry name" value="Xre_MbcA_ParS_C"/>
    <property type="match status" value="1"/>
</dbReference>
<sequence>MQARSVSTARRSRALSTAPSKAGVVVHSPFRNVRDVLNARLRKLVGHSRATRSATLGVKLFPVLREAIPQQPQWRELVPSIVTLNDPEDAAALRPTEAIALYRLLRLVWLAELVFGDEGLAHEWLSTPKAQLYGAVPVGLIGSARHAGHIERWLLNIEEGNGP</sequence>